<proteinExistence type="predicted"/>
<name>A0A0F8Z415_9ZZZZ</name>
<gene>
    <name evidence="1" type="ORF">LCGC14_2742770</name>
</gene>
<protein>
    <submittedName>
        <fullName evidence="1">Uncharacterized protein</fullName>
    </submittedName>
</protein>
<dbReference type="AlphaFoldDB" id="A0A0F8Z415"/>
<reference evidence="1" key="1">
    <citation type="journal article" date="2015" name="Nature">
        <title>Complex archaea that bridge the gap between prokaryotes and eukaryotes.</title>
        <authorList>
            <person name="Spang A."/>
            <person name="Saw J.H."/>
            <person name="Jorgensen S.L."/>
            <person name="Zaremba-Niedzwiedzka K."/>
            <person name="Martijn J."/>
            <person name="Lind A.E."/>
            <person name="van Eijk R."/>
            <person name="Schleper C."/>
            <person name="Guy L."/>
            <person name="Ettema T.J."/>
        </authorList>
    </citation>
    <scope>NUCLEOTIDE SEQUENCE</scope>
</reference>
<evidence type="ECO:0000313" key="1">
    <source>
        <dbReference type="EMBL" id="KKK88478.1"/>
    </source>
</evidence>
<sequence>MGKMKLAYVEWKDSKQPSSGWEYLSELDLEQPCHIQSVGWLHTRNDEVVVLLPNLGHGSKTGEVNQACGALIIPRAAITKIKILADPIRSRVHRVHAAVRKINRDSGNSKRVKIARGEALSQRKKT</sequence>
<accession>A0A0F8Z415</accession>
<dbReference type="EMBL" id="LAZR01049934">
    <property type="protein sequence ID" value="KKK88478.1"/>
    <property type="molecule type" value="Genomic_DNA"/>
</dbReference>
<organism evidence="1">
    <name type="scientific">marine sediment metagenome</name>
    <dbReference type="NCBI Taxonomy" id="412755"/>
    <lineage>
        <taxon>unclassified sequences</taxon>
        <taxon>metagenomes</taxon>
        <taxon>ecological metagenomes</taxon>
    </lineage>
</organism>
<comment type="caution">
    <text evidence="1">The sequence shown here is derived from an EMBL/GenBank/DDBJ whole genome shotgun (WGS) entry which is preliminary data.</text>
</comment>